<dbReference type="EMBL" id="CP001643">
    <property type="protein sequence ID" value="ACU84263.1"/>
    <property type="molecule type" value="Genomic_DNA"/>
</dbReference>
<name>C7MGS2_BRAFD</name>
<dbReference type="InterPro" id="IPR012338">
    <property type="entry name" value="Beta-lactam/transpept-like"/>
</dbReference>
<dbReference type="eggNOG" id="COG2367">
    <property type="taxonomic scope" value="Bacteria"/>
</dbReference>
<accession>C7MGS2</accession>
<dbReference type="SUPFAM" id="SSF56601">
    <property type="entry name" value="beta-lactamase/transpeptidase-like"/>
    <property type="match status" value="1"/>
</dbReference>
<dbReference type="PATRIC" id="fig|446465.5.peg.387"/>
<dbReference type="GO" id="GO:0046677">
    <property type="term" value="P:response to antibiotic"/>
    <property type="evidence" value="ECO:0007669"/>
    <property type="project" value="InterPro"/>
</dbReference>
<dbReference type="Proteomes" id="UP000001919">
    <property type="component" value="Chromosome"/>
</dbReference>
<evidence type="ECO:0000313" key="3">
    <source>
        <dbReference type="Proteomes" id="UP000001919"/>
    </source>
</evidence>
<gene>
    <name evidence="2" type="ordered locus">Bfae_03900</name>
</gene>
<dbReference type="OrthoDB" id="9775096at2"/>
<dbReference type="InterPro" id="IPR045155">
    <property type="entry name" value="Beta-lactam_cat"/>
</dbReference>
<dbReference type="STRING" id="446465.Bfae_03900"/>
<dbReference type="PANTHER" id="PTHR35333:SF3">
    <property type="entry name" value="BETA-LACTAMASE-TYPE TRANSPEPTIDASE FOLD CONTAINING PROTEIN"/>
    <property type="match status" value="1"/>
</dbReference>
<reference evidence="2 3" key="1">
    <citation type="journal article" date="2009" name="Stand. Genomic Sci.">
        <title>Complete genome sequence of Brachybacterium faecium type strain (Schefferle 6-10).</title>
        <authorList>
            <person name="Lapidus A."/>
            <person name="Pukall R."/>
            <person name="Labuttii K."/>
            <person name="Copeland A."/>
            <person name="Del Rio T.G."/>
            <person name="Nolan M."/>
            <person name="Chen F."/>
            <person name="Lucas S."/>
            <person name="Tice H."/>
            <person name="Cheng J.F."/>
            <person name="Bruce D."/>
            <person name="Goodwin L."/>
            <person name="Pitluck S."/>
            <person name="Rohde M."/>
            <person name="Goker M."/>
            <person name="Pati A."/>
            <person name="Ivanova N."/>
            <person name="Mavrommatis K."/>
            <person name="Chen A."/>
            <person name="Palaniappan K."/>
            <person name="D'haeseleer P."/>
            <person name="Chain P."/>
            <person name="Bristow J."/>
            <person name="Eisen J.A."/>
            <person name="Markowitz V."/>
            <person name="Hugenholtz P."/>
            <person name="Kyrpides N.C."/>
            <person name="Klenk H.P."/>
        </authorList>
    </citation>
    <scope>NUCLEOTIDE SEQUENCE [LARGE SCALE GENOMIC DNA]</scope>
    <source>
        <strain evidence="3">ATCC 43885 / DSM 4810 / JCM 11609 / LMG 19847 / NBRC 14762 / NCIMB 9860 / 6-10</strain>
    </source>
</reference>
<evidence type="ECO:0000313" key="2">
    <source>
        <dbReference type="EMBL" id="ACU84263.1"/>
    </source>
</evidence>
<dbReference type="Pfam" id="PF13354">
    <property type="entry name" value="Beta-lactamase2"/>
    <property type="match status" value="1"/>
</dbReference>
<dbReference type="GO" id="GO:0008800">
    <property type="term" value="F:beta-lactamase activity"/>
    <property type="evidence" value="ECO:0007669"/>
    <property type="project" value="InterPro"/>
</dbReference>
<proteinExistence type="predicted"/>
<evidence type="ECO:0000259" key="1">
    <source>
        <dbReference type="Pfam" id="PF13354"/>
    </source>
</evidence>
<dbReference type="Gene3D" id="3.40.710.10">
    <property type="entry name" value="DD-peptidase/beta-lactamase superfamily"/>
    <property type="match status" value="1"/>
</dbReference>
<organism evidence="2 3">
    <name type="scientific">Brachybacterium faecium (strain ATCC 43885 / DSM 4810 / JCM 11609 / LMG 19847 / NBRC 14762 / NCIMB 9860 / 6-10)</name>
    <dbReference type="NCBI Taxonomy" id="446465"/>
    <lineage>
        <taxon>Bacteria</taxon>
        <taxon>Bacillati</taxon>
        <taxon>Actinomycetota</taxon>
        <taxon>Actinomycetes</taxon>
        <taxon>Micrococcales</taxon>
        <taxon>Dermabacteraceae</taxon>
        <taxon>Brachybacterium</taxon>
    </lineage>
</organism>
<dbReference type="InterPro" id="IPR000871">
    <property type="entry name" value="Beta-lactam_class-A"/>
</dbReference>
<dbReference type="PANTHER" id="PTHR35333">
    <property type="entry name" value="BETA-LACTAMASE"/>
    <property type="match status" value="1"/>
</dbReference>
<sequence>MTLPTAAAPDEAAVSHCLLDVEGHVLSAAGAARPYYAASTIKLHVLVAALRAAEQGMLDLSAQVPATRTFRGADGRPFTLEGDHLDPTHPEDGEPVQVRELLTRMIDRSSNEATNHVLALLGLEAVAATIADLALGATRVERLIGDAAALAEGATNETSAADLATTMLAAVRPVPVAPRGAPEPLLAAASRELARDVFGAQQIPVIATALRDGVRWGSKSGWVDGYRHDVAFLGDPDGAAVRVLAVMTAGMAPAEADRRITGLVRTLLPDLTA</sequence>
<dbReference type="HOGENOM" id="CLU_031960_9_0_11"/>
<feature type="domain" description="Beta-lactamase class A catalytic" evidence="1">
    <location>
        <begin position="30"/>
        <end position="248"/>
    </location>
</feature>
<dbReference type="AlphaFoldDB" id="C7MGS2"/>
<dbReference type="KEGG" id="bfa:Bfae_03900"/>
<dbReference type="GO" id="GO:0030655">
    <property type="term" value="P:beta-lactam antibiotic catabolic process"/>
    <property type="evidence" value="ECO:0007669"/>
    <property type="project" value="InterPro"/>
</dbReference>
<dbReference type="SMR" id="C7MGS2"/>
<protein>
    <submittedName>
        <fullName evidence="2">Beta-lactamase class A</fullName>
    </submittedName>
</protein>
<keyword evidence="3" id="KW-1185">Reference proteome</keyword>